<protein>
    <recommendedName>
        <fullName evidence="2">Uridine phosphorylase</fullName>
        <ecNumber evidence="1">2.4.2.3</ecNumber>
    </recommendedName>
</protein>
<dbReference type="SUPFAM" id="SSF53167">
    <property type="entry name" value="Purine and uridine phosphorylases"/>
    <property type="match status" value="1"/>
</dbReference>
<dbReference type="NCBIfam" id="TIGR00107">
    <property type="entry name" value="deoD"/>
    <property type="match status" value="1"/>
</dbReference>
<dbReference type="PANTHER" id="PTHR43691:SF11">
    <property type="entry name" value="FI09636P-RELATED"/>
    <property type="match status" value="1"/>
</dbReference>
<dbReference type="STRING" id="216903.SAMN05444371_1142"/>
<evidence type="ECO:0000256" key="5">
    <source>
        <dbReference type="ARBA" id="ARBA00048447"/>
    </source>
</evidence>
<gene>
    <name evidence="7" type="ORF">SAMN05444371_1142</name>
</gene>
<dbReference type="InterPro" id="IPR004402">
    <property type="entry name" value="DeoD-type"/>
</dbReference>
<keyword evidence="4" id="KW-0808">Transferase</keyword>
<evidence type="ECO:0000313" key="8">
    <source>
        <dbReference type="Proteomes" id="UP000184498"/>
    </source>
</evidence>
<reference evidence="8" key="1">
    <citation type="submission" date="2016-11" db="EMBL/GenBank/DDBJ databases">
        <authorList>
            <person name="Varghese N."/>
            <person name="Submissions S."/>
        </authorList>
    </citation>
    <scope>NUCLEOTIDE SEQUENCE [LARGE SCALE GENOMIC DNA]</scope>
    <source>
        <strain evidence="8">DSM 18016</strain>
    </source>
</reference>
<feature type="domain" description="Nucleoside phosphorylase" evidence="6">
    <location>
        <begin position="15"/>
        <end position="220"/>
    </location>
</feature>
<dbReference type="GO" id="GO:0004850">
    <property type="term" value="F:uridine phosphorylase activity"/>
    <property type="evidence" value="ECO:0007669"/>
    <property type="project" value="UniProtKB-EC"/>
</dbReference>
<comment type="catalytic activity">
    <reaction evidence="5">
        <text>uridine + phosphate = alpha-D-ribose 1-phosphate + uracil</text>
        <dbReference type="Rhea" id="RHEA:24388"/>
        <dbReference type="ChEBI" id="CHEBI:16704"/>
        <dbReference type="ChEBI" id="CHEBI:17568"/>
        <dbReference type="ChEBI" id="CHEBI:43474"/>
        <dbReference type="ChEBI" id="CHEBI:57720"/>
        <dbReference type="EC" id="2.4.2.3"/>
    </reaction>
</comment>
<dbReference type="OrthoDB" id="9782889at2"/>
<evidence type="ECO:0000256" key="2">
    <source>
        <dbReference type="ARBA" id="ARBA00021980"/>
    </source>
</evidence>
<dbReference type="NCBIfam" id="NF004489">
    <property type="entry name" value="PRK05819.1"/>
    <property type="match status" value="1"/>
</dbReference>
<dbReference type="Pfam" id="PF01048">
    <property type="entry name" value="PNP_UDP_1"/>
    <property type="match status" value="1"/>
</dbReference>
<dbReference type="GO" id="GO:0004731">
    <property type="term" value="F:purine-nucleoside phosphorylase activity"/>
    <property type="evidence" value="ECO:0007669"/>
    <property type="project" value="InterPro"/>
</dbReference>
<evidence type="ECO:0000256" key="4">
    <source>
        <dbReference type="ARBA" id="ARBA00022679"/>
    </source>
</evidence>
<dbReference type="CDD" id="cd09006">
    <property type="entry name" value="PNP_EcPNPI-like"/>
    <property type="match status" value="1"/>
</dbReference>
<dbReference type="InterPro" id="IPR035994">
    <property type="entry name" value="Nucleoside_phosphorylase_sf"/>
</dbReference>
<dbReference type="Proteomes" id="UP000184498">
    <property type="component" value="Unassembled WGS sequence"/>
</dbReference>
<evidence type="ECO:0000256" key="1">
    <source>
        <dbReference type="ARBA" id="ARBA00011888"/>
    </source>
</evidence>
<organism evidence="7 8">
    <name type="scientific">Epilithonimonas mollis</name>
    <dbReference type="NCBI Taxonomy" id="216903"/>
    <lineage>
        <taxon>Bacteria</taxon>
        <taxon>Pseudomonadati</taxon>
        <taxon>Bacteroidota</taxon>
        <taxon>Flavobacteriia</taxon>
        <taxon>Flavobacteriales</taxon>
        <taxon>Weeksellaceae</taxon>
        <taxon>Chryseobacterium group</taxon>
        <taxon>Epilithonimonas</taxon>
    </lineage>
</organism>
<evidence type="ECO:0000313" key="7">
    <source>
        <dbReference type="EMBL" id="SHK08261.1"/>
    </source>
</evidence>
<dbReference type="GO" id="GO:0005829">
    <property type="term" value="C:cytosol"/>
    <property type="evidence" value="ECO:0007669"/>
    <property type="project" value="TreeGrafter"/>
</dbReference>
<name>A0A1M6PK01_9FLAO</name>
<dbReference type="InterPro" id="IPR000845">
    <property type="entry name" value="Nucleoside_phosphorylase_d"/>
</dbReference>
<keyword evidence="8" id="KW-1185">Reference proteome</keyword>
<dbReference type="EC" id="2.4.2.3" evidence="1"/>
<proteinExistence type="predicted"/>
<keyword evidence="3" id="KW-0328">Glycosyltransferase</keyword>
<evidence type="ECO:0000259" key="6">
    <source>
        <dbReference type="Pfam" id="PF01048"/>
    </source>
</evidence>
<accession>A0A1M6PK01</accession>
<sequence length="235" mass="26055">MSVHISAKKGEIAKTVLMPGDPLRAKYIADNFLTDVTLVSKTRNVFFFTGKYKGKEITVGASGMGFPSIGIYSYELFTEYEVDTIIRIGTCGAYATDLKLFDILNVEKAASESTYAKFAWEIEEEAISNQGDAFDKINQTASELNLNVKSTNIHSSDIFYRKNPTVPAIAEKYNCLAVEMEAFALFANAKYLGKNAATILTVSDIIPTKEEISADQREQALRTMMELSLETALKY</sequence>
<dbReference type="Gene3D" id="3.40.50.1580">
    <property type="entry name" value="Nucleoside phosphorylase domain"/>
    <property type="match status" value="1"/>
</dbReference>
<evidence type="ECO:0000256" key="3">
    <source>
        <dbReference type="ARBA" id="ARBA00022676"/>
    </source>
</evidence>
<dbReference type="RefSeq" id="WP_072996813.1">
    <property type="nucleotide sequence ID" value="NZ_FRAM01000001.1"/>
</dbReference>
<dbReference type="PANTHER" id="PTHR43691">
    <property type="entry name" value="URIDINE PHOSPHORYLASE"/>
    <property type="match status" value="1"/>
</dbReference>
<dbReference type="GO" id="GO:0006152">
    <property type="term" value="P:purine nucleoside catabolic process"/>
    <property type="evidence" value="ECO:0007669"/>
    <property type="project" value="TreeGrafter"/>
</dbReference>
<dbReference type="AlphaFoldDB" id="A0A1M6PK01"/>
<dbReference type="EMBL" id="FRAM01000001">
    <property type="protein sequence ID" value="SHK08261.1"/>
    <property type="molecule type" value="Genomic_DNA"/>
</dbReference>